<gene>
    <name evidence="2" type="ORF">DI632_07210</name>
</gene>
<feature type="transmembrane region" description="Helical" evidence="1">
    <location>
        <begin position="44"/>
        <end position="67"/>
    </location>
</feature>
<dbReference type="AlphaFoldDB" id="A0A2W4Z7F2"/>
<evidence type="ECO:0000256" key="1">
    <source>
        <dbReference type="SAM" id="Phobius"/>
    </source>
</evidence>
<comment type="caution">
    <text evidence="2">The sequence shown here is derived from an EMBL/GenBank/DDBJ whole genome shotgun (WGS) entry which is preliminary data.</text>
</comment>
<sequence>MSLRSAGIGFLGAVIGGAIVWIGQAGSFSLRPVGMSYADLAATLLSAVGVIVAIFGGVLALAALWGFNQLKRDAIAAAENAGSTEIREQIENGAIRDYIKGEIERLTAEEVNSERMDQRIKQRVDAVTFGRPDDDRLLEEDE</sequence>
<evidence type="ECO:0000313" key="2">
    <source>
        <dbReference type="EMBL" id="PZO78253.1"/>
    </source>
</evidence>
<dbReference type="Proteomes" id="UP000248614">
    <property type="component" value="Unassembled WGS sequence"/>
</dbReference>
<name>A0A2W4Z7F2_9SPHN</name>
<keyword evidence="1" id="KW-1133">Transmembrane helix</keyword>
<protein>
    <submittedName>
        <fullName evidence="2">Uncharacterized protein</fullName>
    </submittedName>
</protein>
<proteinExistence type="predicted"/>
<organism evidence="2 3">
    <name type="scientific">Sphingomonas hengshuiensis</name>
    <dbReference type="NCBI Taxonomy" id="1609977"/>
    <lineage>
        <taxon>Bacteria</taxon>
        <taxon>Pseudomonadati</taxon>
        <taxon>Pseudomonadota</taxon>
        <taxon>Alphaproteobacteria</taxon>
        <taxon>Sphingomonadales</taxon>
        <taxon>Sphingomonadaceae</taxon>
        <taxon>Sphingomonas</taxon>
    </lineage>
</organism>
<accession>A0A2W4Z7F2</accession>
<evidence type="ECO:0000313" key="3">
    <source>
        <dbReference type="Proteomes" id="UP000248614"/>
    </source>
</evidence>
<feature type="transmembrane region" description="Helical" evidence="1">
    <location>
        <begin position="7"/>
        <end position="24"/>
    </location>
</feature>
<dbReference type="EMBL" id="QFNF01000013">
    <property type="protein sequence ID" value="PZO78253.1"/>
    <property type="molecule type" value="Genomic_DNA"/>
</dbReference>
<keyword evidence="1" id="KW-0472">Membrane</keyword>
<keyword evidence="1" id="KW-0812">Transmembrane</keyword>
<reference evidence="2 3" key="1">
    <citation type="submission" date="2017-08" db="EMBL/GenBank/DDBJ databases">
        <title>Infants hospitalized years apart are colonized by the same room-sourced microbial strains.</title>
        <authorList>
            <person name="Brooks B."/>
            <person name="Olm M.R."/>
            <person name="Firek B.A."/>
            <person name="Baker R."/>
            <person name="Thomas B.C."/>
            <person name="Morowitz M.J."/>
            <person name="Banfield J.F."/>
        </authorList>
    </citation>
    <scope>NUCLEOTIDE SEQUENCE [LARGE SCALE GENOMIC DNA]</scope>
    <source>
        <strain evidence="2">S2_018_000_R3_110</strain>
    </source>
</reference>